<dbReference type="PANTHER" id="PTHR10720:SF0">
    <property type="entry name" value="HEME OXYGENASE"/>
    <property type="match status" value="1"/>
</dbReference>
<evidence type="ECO:0000256" key="2">
    <source>
        <dbReference type="ARBA" id="ARBA00022723"/>
    </source>
</evidence>
<dbReference type="AlphaFoldDB" id="A0A939SBB2"/>
<sequence>MSEFDTAVVDAVAAHMNGDHPDDNLLIARAFGFPEAAASEMVGLDGGAGYWRVGDAAGEHELRVAWPGGRISERPEIRREVVSLYRSACEKLGVPPREEHREDRSAHGGEERTADEEPGSFSLALRSATWGDHGESEQATFMDDIMKGEADREDFAELVAQHYFLYRALEEAAQQLAADPAYAVFHPAELVRLPALEEDLESLLGPGWRDLARPVPATEAYAARIREIAAEGWKPGILAHHYTRYLGDLSGGQAIARLVARQHGLGRAGVAFYDFAALGPIPRFKERYREALDALGERLDADERQRVIDEVRTAYRFNTETFLDLDGVRAGKTPTTAA</sequence>
<protein>
    <submittedName>
        <fullName evidence="6">Biliverdin-producing heme oxygenase</fullName>
    </submittedName>
</protein>
<comment type="caution">
    <text evidence="6">The sequence shown here is derived from an EMBL/GenBank/DDBJ whole genome shotgun (WGS) entry which is preliminary data.</text>
</comment>
<evidence type="ECO:0000259" key="5">
    <source>
        <dbReference type="Pfam" id="PF10615"/>
    </source>
</evidence>
<keyword evidence="2" id="KW-0479">Metal-binding</keyword>
<dbReference type="Gene3D" id="3.20.180.10">
    <property type="entry name" value="PNP-oxidase-like"/>
    <property type="match status" value="1"/>
</dbReference>
<evidence type="ECO:0000256" key="3">
    <source>
        <dbReference type="ARBA" id="ARBA00023004"/>
    </source>
</evidence>
<dbReference type="Pfam" id="PF10615">
    <property type="entry name" value="DUF2470"/>
    <property type="match status" value="1"/>
</dbReference>
<feature type="region of interest" description="Disordered" evidence="4">
    <location>
        <begin position="93"/>
        <end position="120"/>
    </location>
</feature>
<feature type="compositionally biased region" description="Basic and acidic residues" evidence="4">
    <location>
        <begin position="96"/>
        <end position="112"/>
    </location>
</feature>
<evidence type="ECO:0000313" key="7">
    <source>
        <dbReference type="Proteomes" id="UP000664382"/>
    </source>
</evidence>
<dbReference type="Proteomes" id="UP000664382">
    <property type="component" value="Unassembled WGS sequence"/>
</dbReference>
<dbReference type="RefSeq" id="WP_208096580.1">
    <property type="nucleotide sequence ID" value="NZ_JAGDYM010000005.1"/>
</dbReference>
<dbReference type="GO" id="GO:0006979">
    <property type="term" value="P:response to oxidative stress"/>
    <property type="evidence" value="ECO:0007669"/>
    <property type="project" value="TreeGrafter"/>
</dbReference>
<dbReference type="InterPro" id="IPR019595">
    <property type="entry name" value="DUF2470"/>
</dbReference>
<accession>A0A939SBB2</accession>
<dbReference type="Pfam" id="PF01126">
    <property type="entry name" value="Heme_oxygenase"/>
    <property type="match status" value="1"/>
</dbReference>
<dbReference type="GO" id="GO:0004392">
    <property type="term" value="F:heme oxygenase (decyclizing) activity"/>
    <property type="evidence" value="ECO:0007669"/>
    <property type="project" value="InterPro"/>
</dbReference>
<dbReference type="InterPro" id="IPR037119">
    <property type="entry name" value="Haem_oxidase_HugZ-like_sf"/>
</dbReference>
<proteinExistence type="predicted"/>
<dbReference type="GO" id="GO:0006788">
    <property type="term" value="P:heme oxidation"/>
    <property type="evidence" value="ECO:0007669"/>
    <property type="project" value="InterPro"/>
</dbReference>
<dbReference type="PRINTS" id="PR00088">
    <property type="entry name" value="HAEMOXYGNASE"/>
</dbReference>
<dbReference type="GO" id="GO:0020037">
    <property type="term" value="F:heme binding"/>
    <property type="evidence" value="ECO:0007669"/>
    <property type="project" value="TreeGrafter"/>
</dbReference>
<name>A0A939SBB2_9MICO</name>
<organism evidence="6 7">
    <name type="scientific">Leucobacter weissii</name>
    <dbReference type="NCBI Taxonomy" id="1983706"/>
    <lineage>
        <taxon>Bacteria</taxon>
        <taxon>Bacillati</taxon>
        <taxon>Actinomycetota</taxon>
        <taxon>Actinomycetes</taxon>
        <taxon>Micrococcales</taxon>
        <taxon>Microbacteriaceae</taxon>
        <taxon>Leucobacter</taxon>
    </lineage>
</organism>
<evidence type="ECO:0000256" key="4">
    <source>
        <dbReference type="SAM" id="MobiDB-lite"/>
    </source>
</evidence>
<reference evidence="6" key="1">
    <citation type="submission" date="2021-03" db="EMBL/GenBank/DDBJ databases">
        <title>Leucobacter chromiisoli sp. nov., isolated from chromium-containing soil of chemical plant.</title>
        <authorList>
            <person name="Xu Z."/>
        </authorList>
    </citation>
    <scope>NUCLEOTIDE SEQUENCE</scope>
    <source>
        <strain evidence="6">S27</strain>
    </source>
</reference>
<dbReference type="PANTHER" id="PTHR10720">
    <property type="entry name" value="HEME OXYGENASE"/>
    <property type="match status" value="1"/>
</dbReference>
<gene>
    <name evidence="6" type="ORF">J4H92_04530</name>
</gene>
<keyword evidence="3" id="KW-0408">Iron</keyword>
<dbReference type="EMBL" id="JAGDYM010000005">
    <property type="protein sequence ID" value="MBO1901213.1"/>
    <property type="molecule type" value="Genomic_DNA"/>
</dbReference>
<dbReference type="InterPro" id="IPR002051">
    <property type="entry name" value="Haem_Oase"/>
</dbReference>
<feature type="domain" description="DUF2470" evidence="5">
    <location>
        <begin position="12"/>
        <end position="84"/>
    </location>
</feature>
<dbReference type="InterPro" id="IPR016084">
    <property type="entry name" value="Haem_Oase-like_multi-hlx"/>
</dbReference>
<dbReference type="CDD" id="cd19165">
    <property type="entry name" value="HemeO"/>
    <property type="match status" value="1"/>
</dbReference>
<evidence type="ECO:0000256" key="1">
    <source>
        <dbReference type="ARBA" id="ARBA00022617"/>
    </source>
</evidence>
<dbReference type="GO" id="GO:0046872">
    <property type="term" value="F:metal ion binding"/>
    <property type="evidence" value="ECO:0007669"/>
    <property type="project" value="UniProtKB-KW"/>
</dbReference>
<dbReference type="GO" id="GO:0042167">
    <property type="term" value="P:heme catabolic process"/>
    <property type="evidence" value="ECO:0007669"/>
    <property type="project" value="TreeGrafter"/>
</dbReference>
<dbReference type="Gene3D" id="1.20.910.10">
    <property type="entry name" value="Heme oxygenase-like"/>
    <property type="match status" value="1"/>
</dbReference>
<keyword evidence="7" id="KW-1185">Reference proteome</keyword>
<evidence type="ECO:0000313" key="6">
    <source>
        <dbReference type="EMBL" id="MBO1901213.1"/>
    </source>
</evidence>
<dbReference type="SUPFAM" id="SSF48613">
    <property type="entry name" value="Heme oxygenase-like"/>
    <property type="match status" value="1"/>
</dbReference>
<keyword evidence="1" id="KW-0349">Heme</keyword>
<dbReference type="InterPro" id="IPR016053">
    <property type="entry name" value="Haem_Oase-like"/>
</dbReference>